<protein>
    <recommendedName>
        <fullName evidence="4">Pentatricopeptide repeat domain-containing protein</fullName>
    </recommendedName>
</protein>
<dbReference type="RefSeq" id="XP_056544293.1">
    <property type="nucleotide sequence ID" value="XM_056685551.1"/>
</dbReference>
<gene>
    <name evidence="2" type="ORF">N7482_003426</name>
</gene>
<evidence type="ECO:0000313" key="3">
    <source>
        <dbReference type="Proteomes" id="UP001149163"/>
    </source>
</evidence>
<reference evidence="2" key="1">
    <citation type="submission" date="2022-11" db="EMBL/GenBank/DDBJ databases">
        <authorList>
            <person name="Petersen C."/>
        </authorList>
    </citation>
    <scope>NUCLEOTIDE SEQUENCE</scope>
    <source>
        <strain evidence="2">IBT 26290</strain>
    </source>
</reference>
<dbReference type="OrthoDB" id="72441at2759"/>
<evidence type="ECO:0000256" key="1">
    <source>
        <dbReference type="SAM" id="MobiDB-lite"/>
    </source>
</evidence>
<evidence type="ECO:0008006" key="4">
    <source>
        <dbReference type="Google" id="ProtNLM"/>
    </source>
</evidence>
<feature type="compositionally biased region" description="Basic and acidic residues" evidence="1">
    <location>
        <begin position="145"/>
        <end position="154"/>
    </location>
</feature>
<organism evidence="2 3">
    <name type="scientific">Penicillium canariense</name>
    <dbReference type="NCBI Taxonomy" id="189055"/>
    <lineage>
        <taxon>Eukaryota</taxon>
        <taxon>Fungi</taxon>
        <taxon>Dikarya</taxon>
        <taxon>Ascomycota</taxon>
        <taxon>Pezizomycotina</taxon>
        <taxon>Eurotiomycetes</taxon>
        <taxon>Eurotiomycetidae</taxon>
        <taxon>Eurotiales</taxon>
        <taxon>Aspergillaceae</taxon>
        <taxon>Penicillium</taxon>
    </lineage>
</organism>
<dbReference type="GeneID" id="81424727"/>
<dbReference type="Gene3D" id="1.25.40.10">
    <property type="entry name" value="Tetratricopeptide repeat domain"/>
    <property type="match status" value="1"/>
</dbReference>
<dbReference type="Proteomes" id="UP001149163">
    <property type="component" value="Unassembled WGS sequence"/>
</dbReference>
<dbReference type="AlphaFoldDB" id="A0A9W9LNM8"/>
<name>A0A9W9LNM8_9EURO</name>
<evidence type="ECO:0000313" key="2">
    <source>
        <dbReference type="EMBL" id="KAJ5167832.1"/>
    </source>
</evidence>
<feature type="region of interest" description="Disordered" evidence="1">
    <location>
        <begin position="107"/>
        <end position="170"/>
    </location>
</feature>
<dbReference type="InterPro" id="IPR011990">
    <property type="entry name" value="TPR-like_helical_dom_sf"/>
</dbReference>
<sequence>MLSRGRPCLRRHLSAALDAVAAGPDEPLLFLYPRWAASAVRRRRPISSLTPANTPLHSDVRPCTSTSPSFRRQSSRWITNATTTTQPDNGSGAELHAVEDVLEYNKDEGEGTKKPAASQDASRSALGSRETAGSVTDKPNQLHDLATKKLKEKSSNGSNLRPLTPGSRIRVPKSFLERNLSPRNRKQLRYGEFIIAKENRDDIPRNHLGSWFDVRDLLLRVHRQTRTGPKKVSKSKELLIPEETIALIYEGEYLVSSGSARMSGARSPPKEGNGLCRKVILTGSDRTLELVEDTIKQQQDLQASGDPLVEIQKPPFPILASTDTMRQLNLPVPVIRGVWASPADEQEPMSLNELLKNTPSLGSVKEFAEHIEEVINARRMNPVEKARDEAGVSHLERVAKHILRLFRQDSNRTIFSTAALNSALRFLYKHEFLSIARDVFSRAEHLATADSYNILLQNAASRQDKRMFQLFLQTMAQERIRPNADTWLALLQAMLTHKTKAAIIKDMAKKGYMKDTNTIRSSLQLTISDSFLVHLDGGRSVHSFFDLMVKTNGADWFTPSILGQLFNVASRLKNFAAMHELLDICTKYHLEMNSSCLTQVLYMVDDDIFTALEYTFKIMKRASFKLDGVALEKLFFIAFDGHHYNVCRVLWHYACMEGTVTFKMRSAVLDSLARNASLGTGSDDVSNIWSLSAGKVIVRGNTRSKYRLRQNRLTQLPAEFQDNPFLYLVSGYKSQGPERELQLRLAKTFVDRDIEIGAAYLKPQFSLAVMLEAAATMDQEWQGKPWPLTWMLQNAIEVPTKQRV</sequence>
<keyword evidence="3" id="KW-1185">Reference proteome</keyword>
<dbReference type="EMBL" id="JAPQKN010000002">
    <property type="protein sequence ID" value="KAJ5167832.1"/>
    <property type="molecule type" value="Genomic_DNA"/>
</dbReference>
<accession>A0A9W9LNM8</accession>
<feature type="region of interest" description="Disordered" evidence="1">
    <location>
        <begin position="48"/>
        <end position="94"/>
    </location>
</feature>
<feature type="compositionally biased region" description="Polar residues" evidence="1">
    <location>
        <begin position="63"/>
        <end position="89"/>
    </location>
</feature>
<reference evidence="2" key="2">
    <citation type="journal article" date="2023" name="IMA Fungus">
        <title>Comparative genomic study of the Penicillium genus elucidates a diverse pangenome and 15 lateral gene transfer events.</title>
        <authorList>
            <person name="Petersen C."/>
            <person name="Sorensen T."/>
            <person name="Nielsen M.R."/>
            <person name="Sondergaard T.E."/>
            <person name="Sorensen J.L."/>
            <person name="Fitzpatrick D.A."/>
            <person name="Frisvad J.C."/>
            <person name="Nielsen K.L."/>
        </authorList>
    </citation>
    <scope>NUCLEOTIDE SEQUENCE</scope>
    <source>
        <strain evidence="2">IBT 26290</strain>
    </source>
</reference>
<proteinExistence type="predicted"/>
<comment type="caution">
    <text evidence="2">The sequence shown here is derived from an EMBL/GenBank/DDBJ whole genome shotgun (WGS) entry which is preliminary data.</text>
</comment>